<evidence type="ECO:0000313" key="2">
    <source>
        <dbReference type="Proteomes" id="UP000597762"/>
    </source>
</evidence>
<dbReference type="AlphaFoldDB" id="A0A812B9D2"/>
<accession>A0A812B9D2</accession>
<keyword evidence="2" id="KW-1185">Reference proteome</keyword>
<proteinExistence type="predicted"/>
<dbReference type="EMBL" id="CAHIKZ030000419">
    <property type="protein sequence ID" value="CAE1173305.1"/>
    <property type="molecule type" value="Genomic_DNA"/>
</dbReference>
<comment type="caution">
    <text evidence="1">The sequence shown here is derived from an EMBL/GenBank/DDBJ whole genome shotgun (WGS) entry which is preliminary data.</text>
</comment>
<dbReference type="Proteomes" id="UP000597762">
    <property type="component" value="Unassembled WGS sequence"/>
</dbReference>
<protein>
    <submittedName>
        <fullName evidence="1">Uncharacterized protein</fullName>
    </submittedName>
</protein>
<organism evidence="1 2">
    <name type="scientific">Acanthosepion pharaonis</name>
    <name type="common">Pharaoh cuttlefish</name>
    <name type="synonym">Sepia pharaonis</name>
    <dbReference type="NCBI Taxonomy" id="158019"/>
    <lineage>
        <taxon>Eukaryota</taxon>
        <taxon>Metazoa</taxon>
        <taxon>Spiralia</taxon>
        <taxon>Lophotrochozoa</taxon>
        <taxon>Mollusca</taxon>
        <taxon>Cephalopoda</taxon>
        <taxon>Coleoidea</taxon>
        <taxon>Decapodiformes</taxon>
        <taxon>Sepiida</taxon>
        <taxon>Sepiina</taxon>
        <taxon>Sepiidae</taxon>
        <taxon>Acanthosepion</taxon>
    </lineage>
</organism>
<evidence type="ECO:0000313" key="1">
    <source>
        <dbReference type="EMBL" id="CAE1173305.1"/>
    </source>
</evidence>
<name>A0A812B9D2_ACAPH</name>
<gene>
    <name evidence="1" type="ORF">SPHA_12554</name>
</gene>
<sequence length="285" mass="32958">MVNLTGPFMGIGWSIHTGPFKNGQSIPDRSWDHWMVMIHRGPFWNWIIHLIMVNPYRTVLGWMVPIRHQPFNGQSAPDRSCLVNQPDRSWDNPCRTVLKLDGQFGWSMRRTIHEVGDFIGFRTVRQELDGQSNRTVLSIHTRTVHGNWMVNSRHNPRTFQEIGRPMVNPYQAVHELDGIHTGPFIGQSRLYNICIIHTGRSLWELDGQSSRPFIGIRWSVNQSITAFAGIGYNSSPYQAVHRKLKSRNLFGWSQMSLLVLVNSWEIIHSSVKIQPPEWSITRDRS</sequence>
<reference evidence="1" key="1">
    <citation type="submission" date="2021-01" db="EMBL/GenBank/DDBJ databases">
        <authorList>
            <person name="Li R."/>
            <person name="Bekaert M."/>
        </authorList>
    </citation>
    <scope>NUCLEOTIDE SEQUENCE</scope>
    <source>
        <strain evidence="1">Farmed</strain>
    </source>
</reference>